<dbReference type="AlphaFoldDB" id="A0A974H3A7"/>
<proteinExistence type="predicted"/>
<accession>A0A974H3A7</accession>
<gene>
    <name evidence="1" type="ORF">XELAEV_18044445mg</name>
</gene>
<evidence type="ECO:0000313" key="1">
    <source>
        <dbReference type="EMBL" id="OCT63347.1"/>
    </source>
</evidence>
<sequence>MKGRKTEGSGSWVSTGWVGVVVERMGGCCTTPTACWRGHIKNMAVRMFQCCPSYGDFSLMQSCKSHCAVSWARGFPEVMGQSISSRCPLGNKKKKVALLAPDKCRTTRTFTGRSDTLRQNACHISHVTEISQALLQCTTFYFRPSQYPWCSDEVTHPFQSLGWSPLYHHAVILNKYPAAFLSQLLSLVFLCFLWQYGCIARSTFEKSTVIPRPLDHIMLAMAHFAFIEWLK</sequence>
<name>A0A974H3A7_XENLA</name>
<organism evidence="1 2">
    <name type="scientific">Xenopus laevis</name>
    <name type="common">African clawed frog</name>
    <dbReference type="NCBI Taxonomy" id="8355"/>
    <lineage>
        <taxon>Eukaryota</taxon>
        <taxon>Metazoa</taxon>
        <taxon>Chordata</taxon>
        <taxon>Craniata</taxon>
        <taxon>Vertebrata</taxon>
        <taxon>Euteleostomi</taxon>
        <taxon>Amphibia</taxon>
        <taxon>Batrachia</taxon>
        <taxon>Anura</taxon>
        <taxon>Pipoidea</taxon>
        <taxon>Pipidae</taxon>
        <taxon>Xenopodinae</taxon>
        <taxon>Xenopus</taxon>
        <taxon>Xenopus</taxon>
    </lineage>
</organism>
<reference evidence="2" key="1">
    <citation type="journal article" date="2016" name="Nature">
        <title>Genome evolution in the allotetraploid frog Xenopus laevis.</title>
        <authorList>
            <person name="Session A.M."/>
            <person name="Uno Y."/>
            <person name="Kwon T."/>
            <person name="Chapman J.A."/>
            <person name="Toyoda A."/>
            <person name="Takahashi S."/>
            <person name="Fukui A."/>
            <person name="Hikosaka A."/>
            <person name="Suzuki A."/>
            <person name="Kondo M."/>
            <person name="van Heeringen S.J."/>
            <person name="Quigley I."/>
            <person name="Heinz S."/>
            <person name="Ogino H."/>
            <person name="Ochi H."/>
            <person name="Hellsten U."/>
            <person name="Lyons J.B."/>
            <person name="Simakov O."/>
            <person name="Putnam N."/>
            <person name="Stites J."/>
            <person name="Kuroki Y."/>
            <person name="Tanaka T."/>
            <person name="Michiue T."/>
            <person name="Watanabe M."/>
            <person name="Bogdanovic O."/>
            <person name="Lister R."/>
            <person name="Georgiou G."/>
            <person name="Paranjpe S.S."/>
            <person name="van Kruijsbergen I."/>
            <person name="Shu S."/>
            <person name="Carlson J."/>
            <person name="Kinoshita T."/>
            <person name="Ohta Y."/>
            <person name="Mawaribuchi S."/>
            <person name="Jenkins J."/>
            <person name="Grimwood J."/>
            <person name="Schmutz J."/>
            <person name="Mitros T."/>
            <person name="Mozaffari S.V."/>
            <person name="Suzuki Y."/>
            <person name="Haramoto Y."/>
            <person name="Yamamoto T.S."/>
            <person name="Takagi C."/>
            <person name="Heald R."/>
            <person name="Miller K."/>
            <person name="Haudenschild C."/>
            <person name="Kitzman J."/>
            <person name="Nakayama T."/>
            <person name="Izutsu Y."/>
            <person name="Robert J."/>
            <person name="Fortriede J."/>
            <person name="Burns K."/>
            <person name="Lotay V."/>
            <person name="Karimi K."/>
            <person name="Yasuoka Y."/>
            <person name="Dichmann D.S."/>
            <person name="Flajnik M.F."/>
            <person name="Houston D.W."/>
            <person name="Shendure J."/>
            <person name="DuPasquier L."/>
            <person name="Vize P.D."/>
            <person name="Zorn A.M."/>
            <person name="Ito M."/>
            <person name="Marcotte E.M."/>
            <person name="Wallingford J.B."/>
            <person name="Ito Y."/>
            <person name="Asashima M."/>
            <person name="Ueno N."/>
            <person name="Matsuda Y."/>
            <person name="Veenstra G.J."/>
            <person name="Fujiyama A."/>
            <person name="Harland R.M."/>
            <person name="Taira M."/>
            <person name="Rokhsar D.S."/>
        </authorList>
    </citation>
    <scope>NUCLEOTIDE SEQUENCE [LARGE SCALE GENOMIC DNA]</scope>
    <source>
        <strain evidence="2">J</strain>
    </source>
</reference>
<dbReference type="EMBL" id="CM004482">
    <property type="protein sequence ID" value="OCT63347.1"/>
    <property type="molecule type" value="Genomic_DNA"/>
</dbReference>
<evidence type="ECO:0000313" key="2">
    <source>
        <dbReference type="Proteomes" id="UP000694892"/>
    </source>
</evidence>
<dbReference type="Proteomes" id="UP000694892">
    <property type="component" value="Chromosome 9_10L"/>
</dbReference>
<protein>
    <submittedName>
        <fullName evidence="1">Uncharacterized protein</fullName>
    </submittedName>
</protein>